<feature type="domain" description="HIT" evidence="2">
    <location>
        <begin position="3"/>
        <end position="104"/>
    </location>
</feature>
<dbReference type="GO" id="GO:0003824">
    <property type="term" value="F:catalytic activity"/>
    <property type="evidence" value="ECO:0007669"/>
    <property type="project" value="InterPro"/>
</dbReference>
<dbReference type="SUPFAM" id="SSF54197">
    <property type="entry name" value="HIT-like"/>
    <property type="match status" value="1"/>
</dbReference>
<dbReference type="PROSITE" id="PS51084">
    <property type="entry name" value="HIT_2"/>
    <property type="match status" value="1"/>
</dbReference>
<protein>
    <submittedName>
        <fullName evidence="3">HIT domain-containing protein</fullName>
    </submittedName>
</protein>
<dbReference type="OrthoDB" id="9799145at2"/>
<dbReference type="RefSeq" id="WP_160334215.1">
    <property type="nucleotide sequence ID" value="NZ_CALPCV010000001.1"/>
</dbReference>
<dbReference type="Gene3D" id="3.30.428.10">
    <property type="entry name" value="HIT-like"/>
    <property type="match status" value="1"/>
</dbReference>
<dbReference type="InterPro" id="IPR011146">
    <property type="entry name" value="HIT-like"/>
</dbReference>
<accession>A0A6L6YDN0</accession>
<organism evidence="3 4">
    <name type="scientific">Parasutterella muris</name>
    <dbReference type="NCBI Taxonomy" id="2565572"/>
    <lineage>
        <taxon>Bacteria</taxon>
        <taxon>Pseudomonadati</taxon>
        <taxon>Pseudomonadota</taxon>
        <taxon>Betaproteobacteria</taxon>
        <taxon>Burkholderiales</taxon>
        <taxon>Sutterellaceae</taxon>
        <taxon>Parasutterella</taxon>
    </lineage>
</organism>
<proteinExistence type="predicted"/>
<feature type="short sequence motif" description="Histidine triad motif" evidence="1">
    <location>
        <begin position="89"/>
        <end position="93"/>
    </location>
</feature>
<evidence type="ECO:0000259" key="2">
    <source>
        <dbReference type="PROSITE" id="PS51084"/>
    </source>
</evidence>
<dbReference type="Proteomes" id="UP000472580">
    <property type="component" value="Unassembled WGS sequence"/>
</dbReference>
<reference evidence="3 4" key="1">
    <citation type="submission" date="2019-12" db="EMBL/GenBank/DDBJ databases">
        <title>Microbes associate with the intestines of laboratory mice.</title>
        <authorList>
            <person name="Navarre W."/>
            <person name="Wong E."/>
        </authorList>
    </citation>
    <scope>NUCLEOTIDE SEQUENCE [LARGE SCALE GENOMIC DNA]</scope>
    <source>
        <strain evidence="3 4">NM82_D38</strain>
    </source>
</reference>
<evidence type="ECO:0000256" key="1">
    <source>
        <dbReference type="PROSITE-ProRule" id="PRU00464"/>
    </source>
</evidence>
<keyword evidence="4" id="KW-1185">Reference proteome</keyword>
<evidence type="ECO:0000313" key="3">
    <source>
        <dbReference type="EMBL" id="MVX55780.1"/>
    </source>
</evidence>
<dbReference type="AlphaFoldDB" id="A0A6L6YDN0"/>
<evidence type="ECO:0000313" key="4">
    <source>
        <dbReference type="Proteomes" id="UP000472580"/>
    </source>
</evidence>
<name>A0A6L6YDN0_9BURK</name>
<dbReference type="EMBL" id="WSRP01000002">
    <property type="protein sequence ID" value="MVX55780.1"/>
    <property type="molecule type" value="Genomic_DNA"/>
</dbReference>
<dbReference type="InterPro" id="IPR036265">
    <property type="entry name" value="HIT-like_sf"/>
</dbReference>
<dbReference type="Pfam" id="PF01230">
    <property type="entry name" value="HIT"/>
    <property type="match status" value="1"/>
</dbReference>
<gene>
    <name evidence="3" type="ORF">E5987_00980</name>
</gene>
<comment type="caution">
    <text evidence="3">The sequence shown here is derived from an EMBL/GenBank/DDBJ whole genome shotgun (WGS) entry which is preliminary data.</text>
</comment>
<sequence length="140" mass="16723">MVKDCPLCAPQGELEVVRTDKFRVIRVDDPDFPGYFRLIWNEHVKENSDLSEEDRLILWRALCEIERIMNEELSPDKINLAEFGTMVPHLHWHLIARYRDDASYPDSYWSPKVRSTDEEKLVERREKTLRCAERINRCFA</sequence>
<dbReference type="InterPro" id="IPR026026">
    <property type="entry name" value="HIT_Hint"/>
</dbReference>
<dbReference type="PIRSF" id="PIRSF000714">
    <property type="entry name" value="HIT"/>
    <property type="match status" value="1"/>
</dbReference>